<organism evidence="10 11">
    <name type="scientific">Brotonthovivens ammoniilytica</name>
    <dbReference type="NCBI Taxonomy" id="2981725"/>
    <lineage>
        <taxon>Bacteria</taxon>
        <taxon>Bacillati</taxon>
        <taxon>Bacillota</taxon>
        <taxon>Clostridia</taxon>
        <taxon>Lachnospirales</taxon>
        <taxon>Lachnospiraceae</taxon>
        <taxon>Brotonthovivens</taxon>
    </lineage>
</organism>
<feature type="binding site" evidence="8">
    <location>
        <position position="36"/>
    </location>
    <ligand>
        <name>[4Fe-4S] cluster</name>
        <dbReference type="ChEBI" id="CHEBI:49883"/>
        <note>4Fe-4S-S-AdoMet</note>
    </ligand>
</feature>
<feature type="binding site" evidence="8">
    <location>
        <position position="28"/>
    </location>
    <ligand>
        <name>substrate</name>
    </ligand>
</feature>
<comment type="caution">
    <text evidence="8">Lacks conserved residue(s) required for the propagation of feature annotation.</text>
</comment>
<keyword evidence="7 8" id="KW-0456">Lyase</keyword>
<proteinExistence type="inferred from homology"/>
<feature type="binding site" evidence="8">
    <location>
        <position position="39"/>
    </location>
    <ligand>
        <name>[4Fe-4S] cluster</name>
        <dbReference type="ChEBI" id="CHEBI:49883"/>
        <note>4Fe-4S-S-AdoMet</note>
    </ligand>
</feature>
<evidence type="ECO:0000256" key="7">
    <source>
        <dbReference type="ARBA" id="ARBA00023239"/>
    </source>
</evidence>
<name>A0ABT2TFK8_9FIRM</name>
<dbReference type="Gene3D" id="3.20.20.70">
    <property type="entry name" value="Aldolase class I"/>
    <property type="match status" value="1"/>
</dbReference>
<dbReference type="EC" id="4.3.99.3" evidence="8"/>
<comment type="function">
    <text evidence="8">Catalyzes the complex heterocyclic radical-mediated conversion of 6-carboxy-5,6,7,8-tetrahydropterin (CPH4) to 7-carboxy-7-deazaguanine (CDG), a step common to the biosynthetic pathways of all 7-deazapurine-containing compounds.</text>
</comment>
<dbReference type="RefSeq" id="WP_158423858.1">
    <property type="nucleotide sequence ID" value="NZ_JAOQJQ010000001.1"/>
</dbReference>
<keyword evidence="2 8" id="KW-0949">S-adenosyl-L-methionine</keyword>
<evidence type="ECO:0000313" key="11">
    <source>
        <dbReference type="Proteomes" id="UP001652442"/>
    </source>
</evidence>
<feature type="domain" description="Radical SAM core" evidence="9">
    <location>
        <begin position="19"/>
        <end position="217"/>
    </location>
</feature>
<comment type="caution">
    <text evidence="10">The sequence shown here is derived from an EMBL/GenBank/DDBJ whole genome shotgun (WGS) entry which is preliminary data.</text>
</comment>
<comment type="similarity">
    <text evidence="8">Belongs to the radical SAM superfamily. 7-carboxy-7-deazaguanine synthase family.</text>
</comment>
<reference evidence="10 11" key="1">
    <citation type="journal article" date="2021" name="ISME Commun">
        <title>Automated analysis of genomic sequences facilitates high-throughput and comprehensive description of bacteria.</title>
        <authorList>
            <person name="Hitch T.C.A."/>
        </authorList>
    </citation>
    <scope>NUCLEOTIDE SEQUENCE [LARGE SCALE GENOMIC DNA]</scope>
    <source>
        <strain evidence="10 11">Sanger_109</strain>
    </source>
</reference>
<dbReference type="PANTHER" id="PTHR42836">
    <property type="entry name" value="7-CARBOXY-7-DEAZAGUANINE SYNTHASE"/>
    <property type="match status" value="1"/>
</dbReference>
<feature type="binding site" evidence="8">
    <location>
        <begin position="13"/>
        <end position="15"/>
    </location>
    <ligand>
        <name>substrate</name>
    </ligand>
</feature>
<evidence type="ECO:0000256" key="5">
    <source>
        <dbReference type="ARBA" id="ARBA00023004"/>
    </source>
</evidence>
<evidence type="ECO:0000256" key="4">
    <source>
        <dbReference type="ARBA" id="ARBA00022842"/>
    </source>
</evidence>
<keyword evidence="1 8" id="KW-0004">4Fe-4S</keyword>
<dbReference type="InterPro" id="IPR013785">
    <property type="entry name" value="Aldolase_TIM"/>
</dbReference>
<comment type="cofactor">
    <cofactor evidence="8">
        <name>S-adenosyl-L-methionine</name>
        <dbReference type="ChEBI" id="CHEBI:59789"/>
    </cofactor>
    <text evidence="8">Binds 1 S-adenosyl-L-methionine per subunit.</text>
</comment>
<comment type="pathway">
    <text evidence="8">Purine metabolism; 7-cyano-7-deazaguanine biosynthesis.</text>
</comment>
<dbReference type="HAMAP" id="MF_00917">
    <property type="entry name" value="QueE"/>
    <property type="match status" value="1"/>
</dbReference>
<feature type="binding site" evidence="8">
    <location>
        <begin position="38"/>
        <end position="40"/>
    </location>
    <ligand>
        <name>S-adenosyl-L-methionine</name>
        <dbReference type="ChEBI" id="CHEBI:59789"/>
    </ligand>
</feature>
<dbReference type="SFLD" id="SFLDS00029">
    <property type="entry name" value="Radical_SAM"/>
    <property type="match status" value="1"/>
</dbReference>
<dbReference type="InterPro" id="IPR058240">
    <property type="entry name" value="rSAM_sf"/>
</dbReference>
<feature type="binding site" evidence="8">
    <location>
        <position position="74"/>
    </location>
    <ligand>
        <name>substrate</name>
    </ligand>
</feature>
<keyword evidence="5 8" id="KW-0408">Iron</keyword>
<protein>
    <recommendedName>
        <fullName evidence="8">7-carboxy-7-deazaguanine synthase</fullName>
        <shortName evidence="8">CDG synthase</shortName>
        <ecNumber evidence="8">4.3.99.3</ecNumber>
    </recommendedName>
    <alternativeName>
        <fullName evidence="8">Queuosine biosynthesis protein QueE</fullName>
    </alternativeName>
</protein>
<comment type="catalytic activity">
    <reaction evidence="8">
        <text>6-carboxy-5,6,7,8-tetrahydropterin + H(+) = 7-carboxy-7-carbaguanine + NH4(+)</text>
        <dbReference type="Rhea" id="RHEA:27974"/>
        <dbReference type="ChEBI" id="CHEBI:15378"/>
        <dbReference type="ChEBI" id="CHEBI:28938"/>
        <dbReference type="ChEBI" id="CHEBI:61032"/>
        <dbReference type="ChEBI" id="CHEBI:61036"/>
        <dbReference type="EC" id="4.3.99.3"/>
    </reaction>
</comment>
<evidence type="ECO:0000259" key="9">
    <source>
        <dbReference type="PROSITE" id="PS51918"/>
    </source>
</evidence>
<comment type="subunit">
    <text evidence="8">Homodimer.</text>
</comment>
<dbReference type="SUPFAM" id="SSF102114">
    <property type="entry name" value="Radical SAM enzymes"/>
    <property type="match status" value="1"/>
</dbReference>
<evidence type="ECO:0000256" key="3">
    <source>
        <dbReference type="ARBA" id="ARBA00022723"/>
    </source>
</evidence>
<feature type="binding site" evidence="8">
    <location>
        <position position="41"/>
    </location>
    <ligand>
        <name>Mg(2+)</name>
        <dbReference type="ChEBI" id="CHEBI:18420"/>
    </ligand>
</feature>
<evidence type="ECO:0000313" key="10">
    <source>
        <dbReference type="EMBL" id="MCU6760983.1"/>
    </source>
</evidence>
<dbReference type="PANTHER" id="PTHR42836:SF1">
    <property type="entry name" value="7-CARBOXY-7-DEAZAGUANINE SYNTHASE"/>
    <property type="match status" value="1"/>
</dbReference>
<dbReference type="PIRSF" id="PIRSF000370">
    <property type="entry name" value="QueE"/>
    <property type="match status" value="1"/>
</dbReference>
<keyword evidence="3 8" id="KW-0479">Metal-binding</keyword>
<dbReference type="InterPro" id="IPR024924">
    <property type="entry name" value="7-CO-7-deazaguanine_synth-like"/>
</dbReference>
<keyword evidence="8" id="KW-0671">Queuosine biosynthesis</keyword>
<feature type="binding site" evidence="8">
    <location>
        <position position="32"/>
    </location>
    <ligand>
        <name>[4Fe-4S] cluster</name>
        <dbReference type="ChEBI" id="CHEBI:49883"/>
        <note>4Fe-4S-S-AdoMet</note>
    </ligand>
</feature>
<keyword evidence="11" id="KW-1185">Reference proteome</keyword>
<evidence type="ECO:0000256" key="2">
    <source>
        <dbReference type="ARBA" id="ARBA00022691"/>
    </source>
</evidence>
<dbReference type="InterPro" id="IPR023868">
    <property type="entry name" value="7-CO-7-deazaGua_synth_put_Clo"/>
</dbReference>
<evidence type="ECO:0000256" key="1">
    <source>
        <dbReference type="ARBA" id="ARBA00022485"/>
    </source>
</evidence>
<feature type="binding site" evidence="8">
    <location>
        <position position="76"/>
    </location>
    <ligand>
        <name>S-adenosyl-L-methionine</name>
        <dbReference type="ChEBI" id="CHEBI:59789"/>
    </ligand>
</feature>
<comment type="cofactor">
    <cofactor evidence="8">
        <name>[4Fe-4S] cluster</name>
        <dbReference type="ChEBI" id="CHEBI:49883"/>
    </cofactor>
    <text evidence="8">Binds 1 [4Fe-4S] cluster. The cluster is coordinated with 3 cysteines and an exchangeable S-adenosyl-L-methionine.</text>
</comment>
<dbReference type="EMBL" id="JAOQJQ010000001">
    <property type="protein sequence ID" value="MCU6760983.1"/>
    <property type="molecule type" value="Genomic_DNA"/>
</dbReference>
<dbReference type="NCBIfam" id="TIGR03963">
    <property type="entry name" value="rSAM_QueE_Clost"/>
    <property type="match status" value="1"/>
</dbReference>
<keyword evidence="4 8" id="KW-0460">Magnesium</keyword>
<dbReference type="InterPro" id="IPR007197">
    <property type="entry name" value="rSAM"/>
</dbReference>
<dbReference type="PROSITE" id="PS51918">
    <property type="entry name" value="RADICAL_SAM"/>
    <property type="match status" value="1"/>
</dbReference>
<dbReference type="Pfam" id="PF04055">
    <property type="entry name" value="Radical_SAM"/>
    <property type="match status" value="1"/>
</dbReference>
<evidence type="ECO:0000256" key="8">
    <source>
        <dbReference type="HAMAP-Rule" id="MF_00917"/>
    </source>
</evidence>
<accession>A0ABT2TFK8</accession>
<sequence length="222" mass="25427">MANYKVVEIFSSINGEGKRAGQLAVFIRMQGCNLNCRYCDTAWANEEDCRYHWTSTEEILELIHSMGIKNVTITGGEPLLQKDIGVLLENLAEEKELHVEIETNGSVDLKPFLAMENRPSFTMDYKLPGSEMEAHMLTENFSCLDQRDTVKFVVAGWEDLVRAKAVIEQFDLTKQCSVYLSPVYGEIDLEEIVYFMKRNCMNGVTMQLQMHKIIWDPQLRGV</sequence>
<keyword evidence="6 8" id="KW-0411">Iron-sulfur</keyword>
<dbReference type="CDD" id="cd01335">
    <property type="entry name" value="Radical_SAM"/>
    <property type="match status" value="1"/>
</dbReference>
<comment type="cofactor">
    <cofactor evidence="8">
        <name>Mg(2+)</name>
        <dbReference type="ChEBI" id="CHEBI:18420"/>
    </cofactor>
</comment>
<evidence type="ECO:0000256" key="6">
    <source>
        <dbReference type="ARBA" id="ARBA00023014"/>
    </source>
</evidence>
<dbReference type="Proteomes" id="UP001652442">
    <property type="component" value="Unassembled WGS sequence"/>
</dbReference>
<gene>
    <name evidence="8 10" type="primary">queE</name>
    <name evidence="10" type="ORF">OCV88_01365</name>
</gene>